<dbReference type="InterPro" id="IPR007219">
    <property type="entry name" value="XnlR_reg_dom"/>
</dbReference>
<keyword evidence="2" id="KW-0479">Metal-binding</keyword>
<sequence length="1100" mass="121576">MAAILQAGAGLPVSALSCLSVDGRGGQARGLIAVRQETADALLPSGDPQAASGLVVHARPRIASLLSGGPPPTPTSFPARVPTSPEHSCCWSRKGDEPTLYHCSLGGLLSSQPSTLLLLLLEDDAKIHAPSELGAAGASSSPRTGENGAPRLTAVTAYAHQPLQRPPSPPLLQQPSPLTQASPSTVDASPQQTPRPLIANGSAEAAGGRRPDSSRMRSSIACDKCRKSKTKCENLGQNTVCKACAHTKRECVYGPSTVIPSGGSLRRESTAAEGDAVPRKRRKPLAPTSSLADRPTDGLGTFEDALSSPLLTPQVWKELFAIYEKHFAIDFPFLHKQRFLSPLQPTPGTPLDKNAESSPSMRPPHYPPLLLAFLTQTARFHPALVAQKGTPIATAHFYAQATRVQMGHDVVGKPTVEKIQALLMLACHEWTDLKGTTGWLKMRTAISSAQLLKYQWDADNDDDEQGEATQGDNRQSEKNQFIDREIKRRTFWSCCLLDRYLSWGKNRPQMLRSDEMQRIQLVCSDRAFDWGLKSRTRLLGEDDTAYAERREKLRNSSKPDYEKRNGTGRDQRPSNHMDHVRWEVGEQEAELSWYIQVVDHLGEIIKWSCAGGRRQEGTTPPWDEKSTFRRLDDNLKRLKRNLPEQLQLTPENTQIRLYNGPADKYLLIHAMCMMCTVWLYREYLPLSPWMLKTPQGPLDDPLITDKPPTPDYWVNQAKDCFGACKDFANLLHSLHDVQAETPTVAFATYTVAWSAIYCFFHPGMDPDGALDTRPKPNAWDIANLFLGQMARRFPMARDWQLKLKTVYKYYQEERAKYKKAGGDVGSSPQSSSSDGGGGLKDYVQLFEKSHKEFGLTDENLTLDDKDIDMTDIKMNHDDDSEDRNEPTSTFDMKSEKRDSSESVPAQTAPVSPAFTPVNAKAAVLKPFAANDLTGLPRTPPTPYGPQILNQHTPADSTYSYASHNSAYISPTSHGYTYNTTHSSHHNASATRNSSDPNQVQMFSSGTGPVQAGGGYSSWPQQSLEEIRPTKAMIEHQGAQSIHSDFDLEIMAMGDGGAIAFPTERPFSNDTNNNTYYQYYGQNTYYNGANAGPTNLWTPKR</sequence>
<dbReference type="AlphaFoldDB" id="A0A9P4L404"/>
<dbReference type="Proteomes" id="UP000800039">
    <property type="component" value="Unassembled WGS sequence"/>
</dbReference>
<dbReference type="InterPro" id="IPR036864">
    <property type="entry name" value="Zn2-C6_fun-type_DNA-bd_sf"/>
</dbReference>
<feature type="compositionally biased region" description="Polar residues" evidence="6">
    <location>
        <begin position="185"/>
        <end position="194"/>
    </location>
</feature>
<dbReference type="GO" id="GO:0000981">
    <property type="term" value="F:DNA-binding transcription factor activity, RNA polymerase II-specific"/>
    <property type="evidence" value="ECO:0007669"/>
    <property type="project" value="InterPro"/>
</dbReference>
<dbReference type="PROSITE" id="PS50048">
    <property type="entry name" value="ZN2_CY6_FUNGAL_2"/>
    <property type="match status" value="1"/>
</dbReference>
<name>A0A9P4L404_9PLEO</name>
<reference evidence="8" key="1">
    <citation type="submission" date="2020-01" db="EMBL/GenBank/DDBJ databases">
        <authorList>
            <consortium name="DOE Joint Genome Institute"/>
            <person name="Haridas S."/>
            <person name="Albert R."/>
            <person name="Binder M."/>
            <person name="Bloem J."/>
            <person name="Labutti K."/>
            <person name="Salamov A."/>
            <person name="Andreopoulos B."/>
            <person name="Baker S.E."/>
            <person name="Barry K."/>
            <person name="Bills G."/>
            <person name="Bluhm B.H."/>
            <person name="Cannon C."/>
            <person name="Castanera R."/>
            <person name="Culley D.E."/>
            <person name="Daum C."/>
            <person name="Ezra D."/>
            <person name="Gonzalez J.B."/>
            <person name="Henrissat B."/>
            <person name="Kuo A."/>
            <person name="Liang C."/>
            <person name="Lipzen A."/>
            <person name="Lutzoni F."/>
            <person name="Magnuson J."/>
            <person name="Mondo S."/>
            <person name="Nolan M."/>
            <person name="Ohm R."/>
            <person name="Pangilinan J."/>
            <person name="Park H.-J."/>
            <person name="Ramirez L."/>
            <person name="Alfaro M."/>
            <person name="Sun H."/>
            <person name="Tritt A."/>
            <person name="Yoshinaga Y."/>
            <person name="Zwiers L.-H."/>
            <person name="Turgeon B.G."/>
            <person name="Goodwin S.B."/>
            <person name="Spatafora J.W."/>
            <person name="Crous P.W."/>
            <person name="Grigoriev I.V."/>
        </authorList>
    </citation>
    <scope>NUCLEOTIDE SEQUENCE</scope>
    <source>
        <strain evidence="8">CBS 394.84</strain>
    </source>
</reference>
<feature type="region of interest" description="Disordered" evidence="6">
    <location>
        <begin position="162"/>
        <end position="220"/>
    </location>
</feature>
<evidence type="ECO:0000256" key="3">
    <source>
        <dbReference type="ARBA" id="ARBA00023015"/>
    </source>
</evidence>
<dbReference type="InterPro" id="IPR001138">
    <property type="entry name" value="Zn2Cys6_DnaBD"/>
</dbReference>
<feature type="region of interest" description="Disordered" evidence="6">
    <location>
        <begin position="818"/>
        <end position="839"/>
    </location>
</feature>
<dbReference type="CDD" id="cd12148">
    <property type="entry name" value="fungal_TF_MHR"/>
    <property type="match status" value="1"/>
</dbReference>
<dbReference type="PROSITE" id="PS00463">
    <property type="entry name" value="ZN2_CY6_FUNGAL_1"/>
    <property type="match status" value="1"/>
</dbReference>
<feature type="region of interest" description="Disordered" evidence="6">
    <location>
        <begin position="979"/>
        <end position="1017"/>
    </location>
</feature>
<feature type="region of interest" description="Disordered" evidence="6">
    <location>
        <begin position="872"/>
        <end position="912"/>
    </location>
</feature>
<protein>
    <recommendedName>
        <fullName evidence="7">Zn(2)-C6 fungal-type domain-containing protein</fullName>
    </recommendedName>
</protein>
<evidence type="ECO:0000256" key="5">
    <source>
        <dbReference type="ARBA" id="ARBA00023242"/>
    </source>
</evidence>
<dbReference type="OrthoDB" id="5370478at2759"/>
<keyword evidence="9" id="KW-1185">Reference proteome</keyword>
<evidence type="ECO:0000313" key="8">
    <source>
        <dbReference type="EMBL" id="KAF1840935.1"/>
    </source>
</evidence>
<organism evidence="8 9">
    <name type="scientific">Cucurbitaria berberidis CBS 394.84</name>
    <dbReference type="NCBI Taxonomy" id="1168544"/>
    <lineage>
        <taxon>Eukaryota</taxon>
        <taxon>Fungi</taxon>
        <taxon>Dikarya</taxon>
        <taxon>Ascomycota</taxon>
        <taxon>Pezizomycotina</taxon>
        <taxon>Dothideomycetes</taxon>
        <taxon>Pleosporomycetidae</taxon>
        <taxon>Pleosporales</taxon>
        <taxon>Pleosporineae</taxon>
        <taxon>Cucurbitariaceae</taxon>
        <taxon>Cucurbitaria</taxon>
    </lineage>
</organism>
<dbReference type="GO" id="GO:0008270">
    <property type="term" value="F:zinc ion binding"/>
    <property type="evidence" value="ECO:0007669"/>
    <property type="project" value="InterPro"/>
</dbReference>
<dbReference type="SUPFAM" id="SSF57701">
    <property type="entry name" value="Zn2/Cys6 DNA-binding domain"/>
    <property type="match status" value="1"/>
</dbReference>
<dbReference type="PANTHER" id="PTHR47338">
    <property type="entry name" value="ZN(II)2CYS6 TRANSCRIPTION FACTOR (EUROFUNG)-RELATED"/>
    <property type="match status" value="1"/>
</dbReference>
<evidence type="ECO:0000256" key="1">
    <source>
        <dbReference type="ARBA" id="ARBA00004123"/>
    </source>
</evidence>
<dbReference type="EMBL" id="ML976619">
    <property type="protein sequence ID" value="KAF1840935.1"/>
    <property type="molecule type" value="Genomic_DNA"/>
</dbReference>
<evidence type="ECO:0000256" key="4">
    <source>
        <dbReference type="ARBA" id="ARBA00023163"/>
    </source>
</evidence>
<feature type="region of interest" description="Disordered" evidence="6">
    <location>
        <begin position="460"/>
        <end position="480"/>
    </location>
</feature>
<accession>A0A9P4L404</accession>
<dbReference type="GO" id="GO:0005634">
    <property type="term" value="C:nucleus"/>
    <property type="evidence" value="ECO:0007669"/>
    <property type="project" value="UniProtKB-SubCell"/>
</dbReference>
<dbReference type="RefSeq" id="XP_040783498.1">
    <property type="nucleotide sequence ID" value="XM_040936215.1"/>
</dbReference>
<dbReference type="GeneID" id="63853465"/>
<proteinExistence type="predicted"/>
<gene>
    <name evidence="8" type="ORF">K460DRAFT_398819</name>
</gene>
<dbReference type="PANTHER" id="PTHR47338:SF5">
    <property type="entry name" value="ZN(II)2CYS6 TRANSCRIPTION FACTOR (EUROFUNG)"/>
    <property type="match status" value="1"/>
</dbReference>
<dbReference type="SMART" id="SM00906">
    <property type="entry name" value="Fungal_trans"/>
    <property type="match status" value="1"/>
</dbReference>
<keyword evidence="3" id="KW-0805">Transcription regulation</keyword>
<dbReference type="GO" id="GO:0003677">
    <property type="term" value="F:DNA binding"/>
    <property type="evidence" value="ECO:0007669"/>
    <property type="project" value="InterPro"/>
</dbReference>
<dbReference type="GO" id="GO:0006351">
    <property type="term" value="P:DNA-templated transcription"/>
    <property type="evidence" value="ECO:0007669"/>
    <property type="project" value="InterPro"/>
</dbReference>
<dbReference type="InterPro" id="IPR050815">
    <property type="entry name" value="TF_fung"/>
</dbReference>
<dbReference type="Gene3D" id="4.10.240.10">
    <property type="entry name" value="Zn(2)-C6 fungal-type DNA-binding domain"/>
    <property type="match status" value="1"/>
</dbReference>
<comment type="caution">
    <text evidence="8">The sequence shown here is derived from an EMBL/GenBank/DDBJ whole genome shotgun (WGS) entry which is preliminary data.</text>
</comment>
<dbReference type="CDD" id="cd00067">
    <property type="entry name" value="GAL4"/>
    <property type="match status" value="1"/>
</dbReference>
<evidence type="ECO:0000256" key="2">
    <source>
        <dbReference type="ARBA" id="ARBA00022723"/>
    </source>
</evidence>
<evidence type="ECO:0000256" key="6">
    <source>
        <dbReference type="SAM" id="MobiDB-lite"/>
    </source>
</evidence>
<feature type="region of interest" description="Disordered" evidence="6">
    <location>
        <begin position="549"/>
        <end position="576"/>
    </location>
</feature>
<dbReference type="Pfam" id="PF04082">
    <property type="entry name" value="Fungal_trans"/>
    <property type="match status" value="1"/>
</dbReference>
<feature type="compositionally biased region" description="Polar residues" evidence="6">
    <location>
        <begin position="979"/>
        <end position="1007"/>
    </location>
</feature>
<evidence type="ECO:0000313" key="9">
    <source>
        <dbReference type="Proteomes" id="UP000800039"/>
    </source>
</evidence>
<feature type="domain" description="Zn(2)-C6 fungal-type" evidence="7">
    <location>
        <begin position="221"/>
        <end position="253"/>
    </location>
</feature>
<feature type="region of interest" description="Disordered" evidence="6">
    <location>
        <begin position="262"/>
        <end position="299"/>
    </location>
</feature>
<keyword evidence="5" id="KW-0539">Nucleus</keyword>
<feature type="compositionally biased region" description="Low complexity" evidence="6">
    <location>
        <begin position="173"/>
        <end position="184"/>
    </location>
</feature>
<comment type="subcellular location">
    <subcellularLocation>
        <location evidence="1">Nucleus</location>
    </subcellularLocation>
</comment>
<keyword evidence="4" id="KW-0804">Transcription</keyword>
<evidence type="ECO:0000259" key="7">
    <source>
        <dbReference type="PROSITE" id="PS50048"/>
    </source>
</evidence>